<dbReference type="InterPro" id="IPR003961">
    <property type="entry name" value="FN3_dom"/>
</dbReference>
<dbReference type="AlphaFoldDB" id="A0ABD2PV15"/>
<dbReference type="Gene3D" id="2.60.40.10">
    <property type="entry name" value="Immunoglobulins"/>
    <property type="match status" value="3"/>
</dbReference>
<gene>
    <name evidence="3" type="primary">FN1_1</name>
    <name evidence="3" type="ORF">Ciccas_010122</name>
</gene>
<organism evidence="3 4">
    <name type="scientific">Cichlidogyrus casuarinus</name>
    <dbReference type="NCBI Taxonomy" id="1844966"/>
    <lineage>
        <taxon>Eukaryota</taxon>
        <taxon>Metazoa</taxon>
        <taxon>Spiralia</taxon>
        <taxon>Lophotrochozoa</taxon>
        <taxon>Platyhelminthes</taxon>
        <taxon>Monogenea</taxon>
        <taxon>Monopisthocotylea</taxon>
        <taxon>Dactylogyridea</taxon>
        <taxon>Ancyrocephalidae</taxon>
        <taxon>Cichlidogyrus</taxon>
    </lineage>
</organism>
<dbReference type="InterPro" id="IPR013783">
    <property type="entry name" value="Ig-like_fold"/>
</dbReference>
<dbReference type="Pfam" id="PF00041">
    <property type="entry name" value="fn3"/>
    <property type="match status" value="3"/>
</dbReference>
<evidence type="ECO:0000313" key="4">
    <source>
        <dbReference type="Proteomes" id="UP001626550"/>
    </source>
</evidence>
<protein>
    <submittedName>
        <fullName evidence="3">Fibronectin 1</fullName>
    </submittedName>
</protein>
<feature type="domain" description="Fibronectin type-III" evidence="2">
    <location>
        <begin position="197"/>
        <end position="290"/>
    </location>
</feature>
<dbReference type="Proteomes" id="UP001626550">
    <property type="component" value="Unassembled WGS sequence"/>
</dbReference>
<reference evidence="3 4" key="1">
    <citation type="submission" date="2024-11" db="EMBL/GenBank/DDBJ databases">
        <title>Adaptive evolution of stress response genes in parasites aligns with host niche diversity.</title>
        <authorList>
            <person name="Hahn C."/>
            <person name="Resl P."/>
        </authorList>
    </citation>
    <scope>NUCLEOTIDE SEQUENCE [LARGE SCALE GENOMIC DNA]</scope>
    <source>
        <strain evidence="3">EGGRZ-B1_66</strain>
        <tissue evidence="3">Body</tissue>
    </source>
</reference>
<dbReference type="PANTHER" id="PTHR46708:SF2">
    <property type="entry name" value="FIBRONECTIN TYPE-III DOMAIN-CONTAINING PROTEIN"/>
    <property type="match status" value="1"/>
</dbReference>
<dbReference type="InterPro" id="IPR050991">
    <property type="entry name" value="ECM_Regulatory_Proteins"/>
</dbReference>
<dbReference type="PANTHER" id="PTHR46708">
    <property type="entry name" value="TENASCIN"/>
    <property type="match status" value="1"/>
</dbReference>
<keyword evidence="1" id="KW-0677">Repeat</keyword>
<evidence type="ECO:0000313" key="3">
    <source>
        <dbReference type="EMBL" id="KAL3311296.1"/>
    </source>
</evidence>
<proteinExistence type="predicted"/>
<name>A0ABD2PV15_9PLAT</name>
<dbReference type="InterPro" id="IPR036116">
    <property type="entry name" value="FN3_sf"/>
</dbReference>
<keyword evidence="4" id="KW-1185">Reference proteome</keyword>
<feature type="domain" description="Fibronectin type-III" evidence="2">
    <location>
        <begin position="406"/>
        <end position="498"/>
    </location>
</feature>
<accession>A0ABD2PV15</accession>
<dbReference type="SUPFAM" id="SSF49265">
    <property type="entry name" value="Fibronectin type III"/>
    <property type="match status" value="3"/>
</dbReference>
<comment type="caution">
    <text evidence="3">The sequence shown here is derived from an EMBL/GenBank/DDBJ whole genome shotgun (WGS) entry which is preliminary data.</text>
</comment>
<evidence type="ECO:0000259" key="2">
    <source>
        <dbReference type="PROSITE" id="PS50853"/>
    </source>
</evidence>
<dbReference type="PROSITE" id="PS50853">
    <property type="entry name" value="FN3"/>
    <property type="match status" value="3"/>
</dbReference>
<dbReference type="EMBL" id="JBJKFK010002309">
    <property type="protein sequence ID" value="KAL3311296.1"/>
    <property type="molecule type" value="Genomic_DNA"/>
</dbReference>
<dbReference type="CDD" id="cd00063">
    <property type="entry name" value="FN3"/>
    <property type="match status" value="3"/>
</dbReference>
<evidence type="ECO:0000256" key="1">
    <source>
        <dbReference type="ARBA" id="ARBA00022737"/>
    </source>
</evidence>
<feature type="domain" description="Fibronectin type-III" evidence="2">
    <location>
        <begin position="1"/>
        <end position="91"/>
    </location>
</feature>
<sequence>MKIQVSPSKNSIRLSWNAPSTIPGQVISGYQIRYEADSFSQTAKSTATTYNLINLLACTTYSVAVTPFVVTGSNSLFCDETPLVFTQTFPPSPNPVFSLNATSPDSNQIAVSIVPGPLSAPSSCTNTMYKLTLLTQGNTRVGEVEMSQNNFVFTKGIIPNTAYTVSARAIHSRSTETSAAIVMNVRTGTDSPNRPSAPTGLSAVGSTANSISISWTAPNEKVSGYAVTYSSKSSSGFVRISNAVETSFTITGLNPCTEYSIKMQSINMVSGADLLSTNSSLEVVNSTANPIPSTPDSVTIAQLNYTSMLLTISDRNLVQCGSLAYSVEVFMKRTGRIIKIYDYLLKPATGSTLTLLNLNQTVAPELLEGYTYFTRVAAQDITANLRGFVVVSRDLYMVPSQPVPNSPTGLKSDTVTANTVTLTWTPPTGSISGYQIVYTDAQSFASVYSVNSTTASKVTLTGLFPCAQYTVYIIALSQAEKPIPSQPSNIITINTLVTTTSLSSVVLTQTSPTTASLSLFGPLPICPSTYLMTQTTNGIAGRATSSIDRRKYTRLYHYFLVAEALTGLEVGNSYSITIIIISNNLAGTLTTSNEITMTSSFTPQPRVEFEVQLSAAVAGADGNNQVYTPTLANVTSPEFMAISNYLCRALKIFLTNAPGSFSAENCSVSTLNPGSVIALTRLVVVELPDSGTKTIRSFDPTSTIANGMANTPRSQVALLLDKSSLNATSQVIRESENALPALRIPITHLLCMQLIMALTNRLANLF</sequence>
<dbReference type="SMART" id="SM00060">
    <property type="entry name" value="FN3"/>
    <property type="match status" value="5"/>
</dbReference>